<protein>
    <submittedName>
        <fullName evidence="7">IQ domain-containing protein IQM3-like protein</fullName>
    </submittedName>
</protein>
<dbReference type="PANTHER" id="PTHR31250:SF10">
    <property type="entry name" value="IQ DOMAIN-CONTAINING PROTEIN IQM3"/>
    <property type="match status" value="1"/>
</dbReference>
<feature type="compositionally biased region" description="Polar residues" evidence="5">
    <location>
        <begin position="187"/>
        <end position="198"/>
    </location>
</feature>
<evidence type="ECO:0000313" key="7">
    <source>
        <dbReference type="EMBL" id="GJT75749.1"/>
    </source>
</evidence>
<organism evidence="7 8">
    <name type="scientific">Tanacetum coccineum</name>
    <dbReference type="NCBI Taxonomy" id="301880"/>
    <lineage>
        <taxon>Eukaryota</taxon>
        <taxon>Viridiplantae</taxon>
        <taxon>Streptophyta</taxon>
        <taxon>Embryophyta</taxon>
        <taxon>Tracheophyta</taxon>
        <taxon>Spermatophyta</taxon>
        <taxon>Magnoliopsida</taxon>
        <taxon>eudicotyledons</taxon>
        <taxon>Gunneridae</taxon>
        <taxon>Pentapetalae</taxon>
        <taxon>asterids</taxon>
        <taxon>campanulids</taxon>
        <taxon>Asterales</taxon>
        <taxon>Asteraceae</taxon>
        <taxon>Asteroideae</taxon>
        <taxon>Anthemideae</taxon>
        <taxon>Anthemidinae</taxon>
        <taxon>Tanacetum</taxon>
    </lineage>
</organism>
<evidence type="ECO:0000313" key="8">
    <source>
        <dbReference type="Proteomes" id="UP001151760"/>
    </source>
</evidence>
<evidence type="ECO:0000256" key="3">
    <source>
        <dbReference type="ARBA" id="ARBA00022490"/>
    </source>
</evidence>
<evidence type="ECO:0000259" key="6">
    <source>
        <dbReference type="Pfam" id="PF01738"/>
    </source>
</evidence>
<evidence type="ECO:0000256" key="5">
    <source>
        <dbReference type="SAM" id="MobiDB-lite"/>
    </source>
</evidence>
<dbReference type="InterPro" id="IPR044159">
    <property type="entry name" value="IQM"/>
</dbReference>
<dbReference type="Gene3D" id="3.40.50.1820">
    <property type="entry name" value="alpha/beta hydrolase"/>
    <property type="match status" value="1"/>
</dbReference>
<comment type="subcellular location">
    <subcellularLocation>
        <location evidence="2">Cytoplasm</location>
    </subcellularLocation>
    <subcellularLocation>
        <location evidence="1">Nucleus</location>
    </subcellularLocation>
</comment>
<evidence type="ECO:0000256" key="2">
    <source>
        <dbReference type="ARBA" id="ARBA00004496"/>
    </source>
</evidence>
<feature type="domain" description="Dienelactone hydrolase" evidence="6">
    <location>
        <begin position="1"/>
        <end position="54"/>
    </location>
</feature>
<evidence type="ECO:0000256" key="1">
    <source>
        <dbReference type="ARBA" id="ARBA00004123"/>
    </source>
</evidence>
<keyword evidence="3" id="KW-0963">Cytoplasm</keyword>
<keyword evidence="8" id="KW-1185">Reference proteome</keyword>
<reference evidence="7" key="1">
    <citation type="journal article" date="2022" name="Int. J. Mol. Sci.">
        <title>Draft Genome of Tanacetum Coccineum: Genomic Comparison of Closely Related Tanacetum-Family Plants.</title>
        <authorList>
            <person name="Yamashiro T."/>
            <person name="Shiraishi A."/>
            <person name="Nakayama K."/>
            <person name="Satake H."/>
        </authorList>
    </citation>
    <scope>NUCLEOTIDE SEQUENCE</scope>
</reference>
<accession>A0ABQ5GKA5</accession>
<keyword evidence="4" id="KW-0539">Nucleus</keyword>
<feature type="region of interest" description="Disordered" evidence="5">
    <location>
        <begin position="181"/>
        <end position="221"/>
    </location>
</feature>
<proteinExistence type="predicted"/>
<dbReference type="Proteomes" id="UP001151760">
    <property type="component" value="Unassembled WGS sequence"/>
</dbReference>
<sequence>MGGALAIASSVFVPEIDVAVAFYGVTPTELADAAKIKLPVQAHFGERDNAVGISDIMICRIHSYPNYCSRHPNRQLDRMDKEENAPPAAQKVPDGISKSTMLQITVLKQLANYGAIIDDGTAMDTITYFSPEAHTFVPDCNDVVKDAENKDKHQVDFNLDVAFQASPQPLLSLLAPDLATTPPPEILQQTTSNRTVTETESKPCPMTKDSAERSHTSLEEPKKTAKKLDLVGLGNWSKQGQFIWAIFQLDVGEGKEVDLKECPISTLRKQCIKYLGPQERENYEYIIVEGKIMHLQTQLPLDTNNGEKWICVTSASNRLYAGEKKKGKFHHSSFLARGATLAAGRLDVDNGTLKVATWIYNASDVSMKDATLTKNDATDIVDNAMIMCEPGDWP</sequence>
<comment type="caution">
    <text evidence="7">The sequence shown here is derived from an EMBL/GenBank/DDBJ whole genome shotgun (WGS) entry which is preliminary data.</text>
</comment>
<name>A0ABQ5GKA5_9ASTR</name>
<dbReference type="SUPFAM" id="SSF53474">
    <property type="entry name" value="alpha/beta-Hydrolases"/>
    <property type="match status" value="1"/>
</dbReference>
<gene>
    <name evidence="7" type="ORF">Tco_1042474</name>
</gene>
<dbReference type="PANTHER" id="PTHR31250">
    <property type="entry name" value="IQ DOMAIN-CONTAINING PROTEIN IQM3"/>
    <property type="match status" value="1"/>
</dbReference>
<dbReference type="InterPro" id="IPR029058">
    <property type="entry name" value="AB_hydrolase_fold"/>
</dbReference>
<dbReference type="Pfam" id="PF01738">
    <property type="entry name" value="DLH"/>
    <property type="match status" value="1"/>
</dbReference>
<evidence type="ECO:0000256" key="4">
    <source>
        <dbReference type="ARBA" id="ARBA00023242"/>
    </source>
</evidence>
<reference evidence="7" key="2">
    <citation type="submission" date="2022-01" db="EMBL/GenBank/DDBJ databases">
        <authorList>
            <person name="Yamashiro T."/>
            <person name="Shiraishi A."/>
            <person name="Satake H."/>
            <person name="Nakayama K."/>
        </authorList>
    </citation>
    <scope>NUCLEOTIDE SEQUENCE</scope>
</reference>
<dbReference type="EMBL" id="BQNB010018559">
    <property type="protein sequence ID" value="GJT75749.1"/>
    <property type="molecule type" value="Genomic_DNA"/>
</dbReference>
<feature type="compositionally biased region" description="Basic and acidic residues" evidence="5">
    <location>
        <begin position="209"/>
        <end position="221"/>
    </location>
</feature>
<dbReference type="InterPro" id="IPR002925">
    <property type="entry name" value="Dienelactn_hydro"/>
</dbReference>